<keyword evidence="8" id="KW-1185">Reference proteome</keyword>
<evidence type="ECO:0000256" key="1">
    <source>
        <dbReference type="ARBA" id="ARBA00010641"/>
    </source>
</evidence>
<evidence type="ECO:0000259" key="5">
    <source>
        <dbReference type="Pfam" id="PF04542"/>
    </source>
</evidence>
<accession>W7YA62</accession>
<dbReference type="Pfam" id="PF08281">
    <property type="entry name" value="Sigma70_r4_2"/>
    <property type="match status" value="1"/>
</dbReference>
<dbReference type="InterPro" id="IPR014284">
    <property type="entry name" value="RNA_pol_sigma-70_dom"/>
</dbReference>
<dbReference type="STRING" id="869213.GCA_000517085_01656"/>
<dbReference type="NCBIfam" id="TIGR02937">
    <property type="entry name" value="sigma70-ECF"/>
    <property type="match status" value="1"/>
</dbReference>
<evidence type="ECO:0000313" key="8">
    <source>
        <dbReference type="Proteomes" id="UP000019402"/>
    </source>
</evidence>
<dbReference type="PANTHER" id="PTHR43133">
    <property type="entry name" value="RNA POLYMERASE ECF-TYPE SIGMA FACTO"/>
    <property type="match status" value="1"/>
</dbReference>
<dbReference type="InterPro" id="IPR007627">
    <property type="entry name" value="RNA_pol_sigma70_r2"/>
</dbReference>
<dbReference type="InterPro" id="IPR014327">
    <property type="entry name" value="RNA_pol_sigma70_bacteroid"/>
</dbReference>
<dbReference type="AlphaFoldDB" id="W7YA62"/>
<dbReference type="InterPro" id="IPR036388">
    <property type="entry name" value="WH-like_DNA-bd_sf"/>
</dbReference>
<keyword evidence="2" id="KW-0805">Transcription regulation</keyword>
<dbReference type="GO" id="GO:0016987">
    <property type="term" value="F:sigma factor activity"/>
    <property type="evidence" value="ECO:0007669"/>
    <property type="project" value="UniProtKB-KW"/>
</dbReference>
<dbReference type="InterPro" id="IPR013324">
    <property type="entry name" value="RNA_pol_sigma_r3/r4-like"/>
</dbReference>
<name>W7YA62_9BACT</name>
<proteinExistence type="inferred from homology"/>
<dbReference type="Pfam" id="PF04542">
    <property type="entry name" value="Sigma70_r2"/>
    <property type="match status" value="1"/>
</dbReference>
<dbReference type="EMBL" id="BAMD01000073">
    <property type="protein sequence ID" value="GAF05212.1"/>
    <property type="molecule type" value="Genomic_DNA"/>
</dbReference>
<evidence type="ECO:0000256" key="2">
    <source>
        <dbReference type="ARBA" id="ARBA00023015"/>
    </source>
</evidence>
<evidence type="ECO:0000256" key="3">
    <source>
        <dbReference type="ARBA" id="ARBA00023082"/>
    </source>
</evidence>
<dbReference type="OrthoDB" id="1493347at2"/>
<dbReference type="Gene3D" id="1.10.10.10">
    <property type="entry name" value="Winged helix-like DNA-binding domain superfamily/Winged helix DNA-binding domain"/>
    <property type="match status" value="1"/>
</dbReference>
<keyword evidence="4" id="KW-0804">Transcription</keyword>
<feature type="domain" description="RNA polymerase sigma factor 70 region 4 type 2" evidence="6">
    <location>
        <begin position="117"/>
        <end position="167"/>
    </location>
</feature>
<dbReference type="SUPFAM" id="SSF88946">
    <property type="entry name" value="Sigma2 domain of RNA polymerase sigma factors"/>
    <property type="match status" value="1"/>
</dbReference>
<organism evidence="7 8">
    <name type="scientific">Saccharicrinis fermentans DSM 9555 = JCM 21142</name>
    <dbReference type="NCBI Taxonomy" id="869213"/>
    <lineage>
        <taxon>Bacteria</taxon>
        <taxon>Pseudomonadati</taxon>
        <taxon>Bacteroidota</taxon>
        <taxon>Bacteroidia</taxon>
        <taxon>Marinilabiliales</taxon>
        <taxon>Marinilabiliaceae</taxon>
        <taxon>Saccharicrinis</taxon>
    </lineage>
</organism>
<evidence type="ECO:0000256" key="4">
    <source>
        <dbReference type="ARBA" id="ARBA00023163"/>
    </source>
</evidence>
<protein>
    <submittedName>
        <fullName evidence="7">RNA polymerase sigma factor SigV</fullName>
    </submittedName>
</protein>
<feature type="domain" description="RNA polymerase sigma-70 region 2" evidence="5">
    <location>
        <begin position="26"/>
        <end position="88"/>
    </location>
</feature>
<comment type="similarity">
    <text evidence="1">Belongs to the sigma-70 factor family. ECF subfamily.</text>
</comment>
<evidence type="ECO:0000313" key="7">
    <source>
        <dbReference type="EMBL" id="GAF05212.1"/>
    </source>
</evidence>
<dbReference type="Proteomes" id="UP000019402">
    <property type="component" value="Unassembled WGS sequence"/>
</dbReference>
<dbReference type="Gene3D" id="1.10.1740.10">
    <property type="match status" value="1"/>
</dbReference>
<dbReference type="RefSeq" id="WP_027471430.1">
    <property type="nucleotide sequence ID" value="NZ_BAMD01000073.1"/>
</dbReference>
<keyword evidence="3" id="KW-0731">Sigma factor</keyword>
<gene>
    <name evidence="7" type="ORF">JCM21142_93939</name>
</gene>
<comment type="caution">
    <text evidence="7">The sequence shown here is derived from an EMBL/GenBank/DDBJ whole genome shotgun (WGS) entry which is preliminary data.</text>
</comment>
<reference evidence="7 8" key="1">
    <citation type="journal article" date="2014" name="Genome Announc.">
        <title>Draft Genome Sequence of Cytophaga fermentans JCM 21142T, a Facultative Anaerobe Isolated from Marine Mud.</title>
        <authorList>
            <person name="Starns D."/>
            <person name="Oshima K."/>
            <person name="Suda W."/>
            <person name="Iino T."/>
            <person name="Yuki M."/>
            <person name="Inoue J."/>
            <person name="Kitamura K."/>
            <person name="Iida T."/>
            <person name="Darby A."/>
            <person name="Hattori M."/>
            <person name="Ohkuma M."/>
        </authorList>
    </citation>
    <scope>NUCLEOTIDE SEQUENCE [LARGE SCALE GENOMIC DNA]</scope>
    <source>
        <strain evidence="7 8">JCM 21142</strain>
    </source>
</reference>
<dbReference type="InterPro" id="IPR013325">
    <property type="entry name" value="RNA_pol_sigma_r2"/>
</dbReference>
<dbReference type="SUPFAM" id="SSF88659">
    <property type="entry name" value="Sigma3 and sigma4 domains of RNA polymerase sigma factors"/>
    <property type="match status" value="1"/>
</dbReference>
<dbReference type="NCBIfam" id="TIGR02985">
    <property type="entry name" value="Sig70_bacteroi1"/>
    <property type="match status" value="1"/>
</dbReference>
<evidence type="ECO:0000259" key="6">
    <source>
        <dbReference type="Pfam" id="PF08281"/>
    </source>
</evidence>
<dbReference type="PANTHER" id="PTHR43133:SF46">
    <property type="entry name" value="RNA POLYMERASE SIGMA-70 FACTOR ECF SUBFAMILY"/>
    <property type="match status" value="1"/>
</dbReference>
<dbReference type="GO" id="GO:0003677">
    <property type="term" value="F:DNA binding"/>
    <property type="evidence" value="ECO:0007669"/>
    <property type="project" value="InterPro"/>
</dbReference>
<dbReference type="eggNOG" id="COG1595">
    <property type="taxonomic scope" value="Bacteria"/>
</dbReference>
<sequence length="187" mass="21521">MYSIDKKIKLIAGGSTKAFKDFYDSFFPSLAFFSIQLVKDKDEASDIVQEAFLTYWNKRNEFENLDGVKAFMYTVIKNSGLNYLRSQKVHAKHLAYIEQNERNYFKNIIIEEETISMIKAALTDLPPQTKNIVELSMLGAKNVDIAETLGVSINTVKTLKLRAYKLLREKLKNHVYVLLILSDILLK</sequence>
<dbReference type="InterPro" id="IPR039425">
    <property type="entry name" value="RNA_pol_sigma-70-like"/>
</dbReference>
<dbReference type="InterPro" id="IPR013249">
    <property type="entry name" value="RNA_pol_sigma70_r4_t2"/>
</dbReference>
<dbReference type="GO" id="GO:0006352">
    <property type="term" value="P:DNA-templated transcription initiation"/>
    <property type="evidence" value="ECO:0007669"/>
    <property type="project" value="InterPro"/>
</dbReference>